<dbReference type="EMBL" id="JAHLJV010000061">
    <property type="protein sequence ID" value="KAK1579882.1"/>
    <property type="molecule type" value="Genomic_DNA"/>
</dbReference>
<feature type="compositionally biased region" description="Basic and acidic residues" evidence="1">
    <location>
        <begin position="21"/>
        <end position="35"/>
    </location>
</feature>
<organism evidence="2 3">
    <name type="scientific">Colletotrichum navitas</name>
    <dbReference type="NCBI Taxonomy" id="681940"/>
    <lineage>
        <taxon>Eukaryota</taxon>
        <taxon>Fungi</taxon>
        <taxon>Dikarya</taxon>
        <taxon>Ascomycota</taxon>
        <taxon>Pezizomycotina</taxon>
        <taxon>Sordariomycetes</taxon>
        <taxon>Hypocreomycetidae</taxon>
        <taxon>Glomerellales</taxon>
        <taxon>Glomerellaceae</taxon>
        <taxon>Colletotrichum</taxon>
        <taxon>Colletotrichum graminicola species complex</taxon>
    </lineage>
</organism>
<reference evidence="2" key="1">
    <citation type="submission" date="2021-06" db="EMBL/GenBank/DDBJ databases">
        <title>Comparative genomics, transcriptomics and evolutionary studies reveal genomic signatures of adaptation to plant cell wall in hemibiotrophic fungi.</title>
        <authorList>
            <consortium name="DOE Joint Genome Institute"/>
            <person name="Baroncelli R."/>
            <person name="Diaz J.F."/>
            <person name="Benocci T."/>
            <person name="Peng M."/>
            <person name="Battaglia E."/>
            <person name="Haridas S."/>
            <person name="Andreopoulos W."/>
            <person name="Labutti K."/>
            <person name="Pangilinan J."/>
            <person name="Floch G.L."/>
            <person name="Makela M.R."/>
            <person name="Henrissat B."/>
            <person name="Grigoriev I.V."/>
            <person name="Crouch J.A."/>
            <person name="De Vries R.P."/>
            <person name="Sukno S.A."/>
            <person name="Thon M.R."/>
        </authorList>
    </citation>
    <scope>NUCLEOTIDE SEQUENCE</scope>
    <source>
        <strain evidence="2">CBS 125086</strain>
    </source>
</reference>
<feature type="region of interest" description="Disordered" evidence="1">
    <location>
        <begin position="1"/>
        <end position="83"/>
    </location>
</feature>
<proteinExistence type="predicted"/>
<protein>
    <submittedName>
        <fullName evidence="2">Uncharacterized protein</fullName>
    </submittedName>
</protein>
<gene>
    <name evidence="2" type="ORF">LY79DRAFT_332414</name>
</gene>
<keyword evidence="3" id="KW-1185">Reference proteome</keyword>
<dbReference type="Proteomes" id="UP001230504">
    <property type="component" value="Unassembled WGS sequence"/>
</dbReference>
<dbReference type="AlphaFoldDB" id="A0AAD8PTD3"/>
<dbReference type="RefSeq" id="XP_060410970.1">
    <property type="nucleotide sequence ID" value="XM_060552503.1"/>
</dbReference>
<comment type="caution">
    <text evidence="2">The sequence shown here is derived from an EMBL/GenBank/DDBJ whole genome shotgun (WGS) entry which is preliminary data.</text>
</comment>
<dbReference type="GeneID" id="85436743"/>
<accession>A0AAD8PTD3</accession>
<evidence type="ECO:0000256" key="1">
    <source>
        <dbReference type="SAM" id="MobiDB-lite"/>
    </source>
</evidence>
<sequence>MMWGVHAIRRPGSSTTSVGTKHGESEVATRPDVSHGRRRPFASLGSFPLIALSQPNQPAPPNDSDATSRDPMTIPQTPSTPLLTAVTRRRRVDHYVRSLAREDVVSSHHPLSSPPASLDPWPVRGRRYMCSRLTAAGRRVRAKRAVILQPVPAPRPAPSPNLQTALSTRHFFHLNRPERRGA</sequence>
<name>A0AAD8PTD3_9PEZI</name>
<evidence type="ECO:0000313" key="2">
    <source>
        <dbReference type="EMBL" id="KAK1579882.1"/>
    </source>
</evidence>
<evidence type="ECO:0000313" key="3">
    <source>
        <dbReference type="Proteomes" id="UP001230504"/>
    </source>
</evidence>